<dbReference type="PROSITE" id="PS50262">
    <property type="entry name" value="G_PROTEIN_RECEP_F1_2"/>
    <property type="match status" value="1"/>
</dbReference>
<dbReference type="InterPro" id="IPR005390">
    <property type="entry name" value="NeuromedU_rcpt"/>
</dbReference>
<keyword evidence="9" id="KW-0325">Glycoprotein</keyword>
<reference evidence="15" key="1">
    <citation type="submission" date="2012-12" db="EMBL/GenBank/DDBJ databases">
        <authorList>
            <person name="Hellsten U."/>
            <person name="Grimwood J."/>
            <person name="Chapman J.A."/>
            <person name="Shapiro H."/>
            <person name="Aerts A."/>
            <person name="Otillar R.P."/>
            <person name="Terry A.Y."/>
            <person name="Boore J.L."/>
            <person name="Simakov O."/>
            <person name="Marletaz F."/>
            <person name="Cho S.-J."/>
            <person name="Edsinger-Gonzales E."/>
            <person name="Havlak P."/>
            <person name="Kuo D.-H."/>
            <person name="Larsson T."/>
            <person name="Lv J."/>
            <person name="Arendt D."/>
            <person name="Savage R."/>
            <person name="Osoegawa K."/>
            <person name="de Jong P."/>
            <person name="Lindberg D.R."/>
            <person name="Seaver E.C."/>
            <person name="Weisblat D.A."/>
            <person name="Putnam N.H."/>
            <person name="Grigoriev I.V."/>
            <person name="Rokhsar D.S."/>
        </authorList>
    </citation>
    <scope>NUCLEOTIDE SEQUENCE</scope>
    <source>
        <strain evidence="15">I ESC-2004</strain>
    </source>
</reference>
<dbReference type="HOGENOM" id="CLU_009579_6_5_1"/>
<keyword evidence="8 11" id="KW-0675">Receptor</keyword>
<organism evidence="14 15">
    <name type="scientific">Capitella teleta</name>
    <name type="common">Polychaete worm</name>
    <dbReference type="NCBI Taxonomy" id="283909"/>
    <lineage>
        <taxon>Eukaryota</taxon>
        <taxon>Metazoa</taxon>
        <taxon>Spiralia</taxon>
        <taxon>Lophotrochozoa</taxon>
        <taxon>Annelida</taxon>
        <taxon>Polychaeta</taxon>
        <taxon>Sedentaria</taxon>
        <taxon>Scolecida</taxon>
        <taxon>Capitellidae</taxon>
        <taxon>Capitella</taxon>
    </lineage>
</organism>
<evidence type="ECO:0000256" key="9">
    <source>
        <dbReference type="ARBA" id="ARBA00023180"/>
    </source>
</evidence>
<sequence>MTDNSQSIENSTSSAVEFSNASFPVNLELMIGPKQPEFPKLISITIIYCVIFFTGVIGNVCTCIVIAKKHYMHTATNYYLFNLACADILVLVLGLPQETYTLWSAYPWIFGEPYCIVRNMAAETSTYASILTITAFTMERYVAICHPMRAKTLSSLKRAVRAIILLWIVSGLCAIPIVMQYGVVYVSDPNNGSPIKESALCNIRKDRYIKHIFEAATFLFFLTPMTVISVFYVLIGLAIRRSVQSCLAANRSNTARSGVMELRVLQQAQARRAVLKMLGRVYFNTQ</sequence>
<dbReference type="GO" id="GO:0001607">
    <property type="term" value="F:neuromedin U receptor activity"/>
    <property type="evidence" value="ECO:0007669"/>
    <property type="project" value="InterPro"/>
</dbReference>
<dbReference type="Gene3D" id="1.20.1070.10">
    <property type="entry name" value="Rhodopsin 7-helix transmembrane proteins"/>
    <property type="match status" value="1"/>
</dbReference>
<evidence type="ECO:0000256" key="7">
    <source>
        <dbReference type="ARBA" id="ARBA00023157"/>
    </source>
</evidence>
<comment type="similarity">
    <text evidence="11">Belongs to the G-protein coupled receptor 1 family.</text>
</comment>
<comment type="subcellular location">
    <subcellularLocation>
        <location evidence="1">Cell membrane</location>
        <topology evidence="1">Multi-pass membrane protein</topology>
    </subcellularLocation>
</comment>
<accession>X1Z4V3</accession>
<keyword evidence="6 12" id="KW-0472">Membrane</keyword>
<keyword evidence="10 11" id="KW-0807">Transducer</keyword>
<evidence type="ECO:0000256" key="8">
    <source>
        <dbReference type="ARBA" id="ARBA00023170"/>
    </source>
</evidence>
<keyword evidence="3 11" id="KW-0812">Transmembrane</keyword>
<feature type="transmembrane region" description="Helical" evidence="12">
    <location>
        <begin position="41"/>
        <end position="66"/>
    </location>
</feature>
<evidence type="ECO:0000256" key="6">
    <source>
        <dbReference type="ARBA" id="ARBA00023136"/>
    </source>
</evidence>
<dbReference type="Pfam" id="PF00001">
    <property type="entry name" value="7tm_1"/>
    <property type="match status" value="1"/>
</dbReference>
<evidence type="ECO:0000256" key="3">
    <source>
        <dbReference type="ARBA" id="ARBA00022692"/>
    </source>
</evidence>
<evidence type="ECO:0000313" key="14">
    <source>
        <dbReference type="EnsemblMetazoa" id="CapteP147395"/>
    </source>
</evidence>
<dbReference type="InterPro" id="IPR000276">
    <property type="entry name" value="GPCR_Rhodpsn"/>
</dbReference>
<dbReference type="PRINTS" id="PR01565">
    <property type="entry name" value="NEUROMEDINUR"/>
</dbReference>
<feature type="transmembrane region" description="Helical" evidence="12">
    <location>
        <begin position="78"/>
        <end position="96"/>
    </location>
</feature>
<keyword evidence="7" id="KW-1015">Disulfide bond</keyword>
<keyword evidence="4 12" id="KW-1133">Transmembrane helix</keyword>
<dbReference type="EMBL" id="AMQN01015875">
    <property type="status" value="NOT_ANNOTATED_CDS"/>
    <property type="molecule type" value="Genomic_DNA"/>
</dbReference>
<keyword evidence="2" id="KW-1003">Cell membrane</keyword>
<dbReference type="AlphaFoldDB" id="X1Z4V3"/>
<evidence type="ECO:0000256" key="4">
    <source>
        <dbReference type="ARBA" id="ARBA00022989"/>
    </source>
</evidence>
<dbReference type="InterPro" id="IPR017452">
    <property type="entry name" value="GPCR_Rhodpsn_7TM"/>
</dbReference>
<evidence type="ECO:0000256" key="5">
    <source>
        <dbReference type="ARBA" id="ARBA00023040"/>
    </source>
</evidence>
<evidence type="ECO:0000256" key="11">
    <source>
        <dbReference type="RuleBase" id="RU000688"/>
    </source>
</evidence>
<name>X1Z4V3_CAPTE</name>
<feature type="domain" description="G-protein coupled receptors family 1 profile" evidence="13">
    <location>
        <begin position="58"/>
        <end position="286"/>
    </location>
</feature>
<keyword evidence="15" id="KW-1185">Reference proteome</keyword>
<dbReference type="PANTHER" id="PTHR24243:SF208">
    <property type="entry name" value="PYROKININ-1 RECEPTOR"/>
    <property type="match status" value="1"/>
</dbReference>
<evidence type="ECO:0000256" key="12">
    <source>
        <dbReference type="SAM" id="Phobius"/>
    </source>
</evidence>
<dbReference type="PANTHER" id="PTHR24243">
    <property type="entry name" value="G-PROTEIN COUPLED RECEPTOR"/>
    <property type="match status" value="1"/>
</dbReference>
<dbReference type="PROSITE" id="PS00237">
    <property type="entry name" value="G_PROTEIN_RECEP_F1_1"/>
    <property type="match status" value="1"/>
</dbReference>
<dbReference type="PRINTS" id="PR00237">
    <property type="entry name" value="GPCRRHODOPSN"/>
</dbReference>
<evidence type="ECO:0000256" key="10">
    <source>
        <dbReference type="ARBA" id="ARBA00023224"/>
    </source>
</evidence>
<protein>
    <recommendedName>
        <fullName evidence="13">G-protein coupled receptors family 1 profile domain-containing protein</fullName>
    </recommendedName>
</protein>
<keyword evidence="5 11" id="KW-0297">G-protein coupled receptor</keyword>
<feature type="transmembrane region" description="Helical" evidence="12">
    <location>
        <begin position="159"/>
        <end position="179"/>
    </location>
</feature>
<evidence type="ECO:0000313" key="15">
    <source>
        <dbReference type="Proteomes" id="UP000014760"/>
    </source>
</evidence>
<dbReference type="SUPFAM" id="SSF81321">
    <property type="entry name" value="Family A G protein-coupled receptor-like"/>
    <property type="match status" value="1"/>
</dbReference>
<dbReference type="OMA" id="TILCIWI"/>
<evidence type="ECO:0000256" key="2">
    <source>
        <dbReference type="ARBA" id="ARBA00022475"/>
    </source>
</evidence>
<evidence type="ECO:0000256" key="1">
    <source>
        <dbReference type="ARBA" id="ARBA00004651"/>
    </source>
</evidence>
<reference evidence="15" key="2">
    <citation type="journal article" date="2013" name="Nature">
        <title>Insights into bilaterian evolution from three spiralian genomes.</title>
        <authorList>
            <person name="Simakov O."/>
            <person name="Marletaz F."/>
            <person name="Cho S.J."/>
            <person name="Edsinger-Gonzales E."/>
            <person name="Havlak P."/>
            <person name="Hellsten U."/>
            <person name="Kuo D.H."/>
            <person name="Larsson T."/>
            <person name="Lv J."/>
            <person name="Arendt D."/>
            <person name="Savage R."/>
            <person name="Osoegawa K."/>
            <person name="de Jong P."/>
            <person name="Grimwood J."/>
            <person name="Chapman J.A."/>
            <person name="Shapiro H."/>
            <person name="Aerts A."/>
            <person name="Otillar R.P."/>
            <person name="Terry A.Y."/>
            <person name="Boore J.L."/>
            <person name="Grigoriev I.V."/>
            <person name="Lindberg D.R."/>
            <person name="Seaver E.C."/>
            <person name="Weisblat D.A."/>
            <person name="Putnam N.H."/>
            <person name="Rokhsar D.S."/>
        </authorList>
    </citation>
    <scope>NUCLEOTIDE SEQUENCE</scope>
    <source>
        <strain evidence="15">I ESC-2004</strain>
    </source>
</reference>
<evidence type="ECO:0000259" key="13">
    <source>
        <dbReference type="PROSITE" id="PS50262"/>
    </source>
</evidence>
<feature type="transmembrane region" description="Helical" evidence="12">
    <location>
        <begin position="116"/>
        <end position="138"/>
    </location>
</feature>
<dbReference type="GO" id="GO:0005886">
    <property type="term" value="C:plasma membrane"/>
    <property type="evidence" value="ECO:0007669"/>
    <property type="project" value="UniProtKB-SubCell"/>
</dbReference>
<dbReference type="EnsemblMetazoa" id="CapteT147395">
    <property type="protein sequence ID" value="CapteP147395"/>
    <property type="gene ID" value="CapteG147395"/>
</dbReference>
<dbReference type="Proteomes" id="UP000014760">
    <property type="component" value="Unassembled WGS sequence"/>
</dbReference>
<proteinExistence type="inferred from homology"/>
<reference evidence="14" key="3">
    <citation type="submission" date="2015-06" db="UniProtKB">
        <authorList>
            <consortium name="EnsemblMetazoa"/>
        </authorList>
    </citation>
    <scope>IDENTIFICATION</scope>
</reference>
<feature type="transmembrane region" description="Helical" evidence="12">
    <location>
        <begin position="215"/>
        <end position="235"/>
    </location>
</feature>